<dbReference type="Proteomes" id="UP000305067">
    <property type="component" value="Unassembled WGS sequence"/>
</dbReference>
<feature type="transmembrane region" description="Helical" evidence="2">
    <location>
        <begin position="26"/>
        <end position="51"/>
    </location>
</feature>
<accession>A0A5C3Q7X7</accession>
<evidence type="ECO:0000259" key="3">
    <source>
        <dbReference type="Pfam" id="PF20152"/>
    </source>
</evidence>
<evidence type="ECO:0000313" key="5">
    <source>
        <dbReference type="Proteomes" id="UP000305067"/>
    </source>
</evidence>
<dbReference type="Pfam" id="PF20152">
    <property type="entry name" value="DUF6534"/>
    <property type="match status" value="1"/>
</dbReference>
<feature type="transmembrane region" description="Helical" evidence="2">
    <location>
        <begin position="175"/>
        <end position="198"/>
    </location>
</feature>
<dbReference type="STRING" id="1884261.A0A5C3Q7X7"/>
<dbReference type="EMBL" id="ML178841">
    <property type="protein sequence ID" value="TFK98194.1"/>
    <property type="molecule type" value="Genomic_DNA"/>
</dbReference>
<feature type="transmembrane region" description="Helical" evidence="2">
    <location>
        <begin position="135"/>
        <end position="155"/>
    </location>
</feature>
<dbReference type="OrthoDB" id="2535105at2759"/>
<evidence type="ECO:0000256" key="2">
    <source>
        <dbReference type="SAM" id="Phobius"/>
    </source>
</evidence>
<keyword evidence="2" id="KW-0812">Transmembrane</keyword>
<keyword evidence="2" id="KW-1133">Transmembrane helix</keyword>
<sequence>MATPGGTIPSPDPSAAPAMPNLNSTFGAYLIGVYVSLIVYGITILQTFIYFQNYWSDGIVMKSIVASLWTLETVRQAFSAHAAYHYLVINYFNPPELERNVWTIPINTLTTAIIILITHFCFIQRVWYVSKKNKWIVAGLTIICLVHFGVMVALFEEMWRAVMLSDYRKSNTLIFTALALSLVTDGSISIALTYFLYSNRTGIPSVVNRIIALIVNNGILLSGSDVVIVILVSIMSHNFIYMGVFQVVGNLYVNAVLATLNARNHLRAHQKQKELSGSGGWRNGRSMAHNQAADNRMQFSLQSMQDTSHDHSGERTANLKSGQVSF</sequence>
<feature type="domain" description="DUF6534" evidence="3">
    <location>
        <begin position="181"/>
        <end position="265"/>
    </location>
</feature>
<feature type="transmembrane region" description="Helical" evidence="2">
    <location>
        <begin position="210"/>
        <end position="234"/>
    </location>
</feature>
<reference evidence="4 5" key="1">
    <citation type="journal article" date="2019" name="Nat. Ecol. Evol.">
        <title>Megaphylogeny resolves global patterns of mushroom evolution.</title>
        <authorList>
            <person name="Varga T."/>
            <person name="Krizsan K."/>
            <person name="Foldi C."/>
            <person name="Dima B."/>
            <person name="Sanchez-Garcia M."/>
            <person name="Sanchez-Ramirez S."/>
            <person name="Szollosi G.J."/>
            <person name="Szarkandi J.G."/>
            <person name="Papp V."/>
            <person name="Albert L."/>
            <person name="Andreopoulos W."/>
            <person name="Angelini C."/>
            <person name="Antonin V."/>
            <person name="Barry K.W."/>
            <person name="Bougher N.L."/>
            <person name="Buchanan P."/>
            <person name="Buyck B."/>
            <person name="Bense V."/>
            <person name="Catcheside P."/>
            <person name="Chovatia M."/>
            <person name="Cooper J."/>
            <person name="Damon W."/>
            <person name="Desjardin D."/>
            <person name="Finy P."/>
            <person name="Geml J."/>
            <person name="Haridas S."/>
            <person name="Hughes K."/>
            <person name="Justo A."/>
            <person name="Karasinski D."/>
            <person name="Kautmanova I."/>
            <person name="Kiss B."/>
            <person name="Kocsube S."/>
            <person name="Kotiranta H."/>
            <person name="LaButti K.M."/>
            <person name="Lechner B.E."/>
            <person name="Liimatainen K."/>
            <person name="Lipzen A."/>
            <person name="Lukacs Z."/>
            <person name="Mihaltcheva S."/>
            <person name="Morgado L.N."/>
            <person name="Niskanen T."/>
            <person name="Noordeloos M.E."/>
            <person name="Ohm R.A."/>
            <person name="Ortiz-Santana B."/>
            <person name="Ovrebo C."/>
            <person name="Racz N."/>
            <person name="Riley R."/>
            <person name="Savchenko A."/>
            <person name="Shiryaev A."/>
            <person name="Soop K."/>
            <person name="Spirin V."/>
            <person name="Szebenyi C."/>
            <person name="Tomsovsky M."/>
            <person name="Tulloss R.E."/>
            <person name="Uehling J."/>
            <person name="Grigoriev I.V."/>
            <person name="Vagvolgyi C."/>
            <person name="Papp T."/>
            <person name="Martin F.M."/>
            <person name="Miettinen O."/>
            <person name="Hibbett D.S."/>
            <person name="Nagy L.G."/>
        </authorList>
    </citation>
    <scope>NUCLEOTIDE SEQUENCE [LARGE SCALE GENOMIC DNA]</scope>
    <source>
        <strain evidence="4 5">CBS 309.79</strain>
    </source>
</reference>
<keyword evidence="2" id="KW-0472">Membrane</keyword>
<feature type="region of interest" description="Disordered" evidence="1">
    <location>
        <begin position="303"/>
        <end position="326"/>
    </location>
</feature>
<feature type="transmembrane region" description="Helical" evidence="2">
    <location>
        <begin position="240"/>
        <end position="262"/>
    </location>
</feature>
<dbReference type="AlphaFoldDB" id="A0A5C3Q7X7"/>
<dbReference type="PANTHER" id="PTHR40465:SF1">
    <property type="entry name" value="DUF6534 DOMAIN-CONTAINING PROTEIN"/>
    <property type="match status" value="1"/>
</dbReference>
<keyword evidence="5" id="KW-1185">Reference proteome</keyword>
<dbReference type="PANTHER" id="PTHR40465">
    <property type="entry name" value="CHROMOSOME 1, WHOLE GENOME SHOTGUN SEQUENCE"/>
    <property type="match status" value="1"/>
</dbReference>
<proteinExistence type="predicted"/>
<protein>
    <recommendedName>
        <fullName evidence="3">DUF6534 domain-containing protein</fullName>
    </recommendedName>
</protein>
<name>A0A5C3Q7X7_9AGAR</name>
<gene>
    <name evidence="4" type="ORF">BDV98DRAFT_214273</name>
</gene>
<evidence type="ECO:0000256" key="1">
    <source>
        <dbReference type="SAM" id="MobiDB-lite"/>
    </source>
</evidence>
<organism evidence="4 5">
    <name type="scientific">Pterulicium gracile</name>
    <dbReference type="NCBI Taxonomy" id="1884261"/>
    <lineage>
        <taxon>Eukaryota</taxon>
        <taxon>Fungi</taxon>
        <taxon>Dikarya</taxon>
        <taxon>Basidiomycota</taxon>
        <taxon>Agaricomycotina</taxon>
        <taxon>Agaricomycetes</taxon>
        <taxon>Agaricomycetidae</taxon>
        <taxon>Agaricales</taxon>
        <taxon>Pleurotineae</taxon>
        <taxon>Pterulaceae</taxon>
        <taxon>Pterulicium</taxon>
    </lineage>
</organism>
<dbReference type="InterPro" id="IPR045339">
    <property type="entry name" value="DUF6534"/>
</dbReference>
<evidence type="ECO:0000313" key="4">
    <source>
        <dbReference type="EMBL" id="TFK98194.1"/>
    </source>
</evidence>
<feature type="transmembrane region" description="Helical" evidence="2">
    <location>
        <begin position="104"/>
        <end position="123"/>
    </location>
</feature>